<organism evidence="2">
    <name type="scientific">marine sediment metagenome</name>
    <dbReference type="NCBI Taxonomy" id="412755"/>
    <lineage>
        <taxon>unclassified sequences</taxon>
        <taxon>metagenomes</taxon>
        <taxon>ecological metagenomes</taxon>
    </lineage>
</organism>
<reference evidence="2" key="1">
    <citation type="journal article" date="2014" name="Front. Microbiol.">
        <title>High frequency of phylogenetically diverse reductive dehalogenase-homologous genes in deep subseafloor sedimentary metagenomes.</title>
        <authorList>
            <person name="Kawai M."/>
            <person name="Futagami T."/>
            <person name="Toyoda A."/>
            <person name="Takaki Y."/>
            <person name="Nishi S."/>
            <person name="Hori S."/>
            <person name="Arai W."/>
            <person name="Tsubouchi T."/>
            <person name="Morono Y."/>
            <person name="Uchiyama I."/>
            <person name="Ito T."/>
            <person name="Fujiyama A."/>
            <person name="Inagaki F."/>
            <person name="Takami H."/>
        </authorList>
    </citation>
    <scope>NUCLEOTIDE SEQUENCE</scope>
    <source>
        <strain evidence="2">Expedition CK06-06</strain>
    </source>
</reference>
<accession>X0VVQ9</accession>
<dbReference type="EMBL" id="BARS01033926">
    <property type="protein sequence ID" value="GAG16513.1"/>
    <property type="molecule type" value="Genomic_DNA"/>
</dbReference>
<dbReference type="AlphaFoldDB" id="X0VVQ9"/>
<feature type="non-terminal residue" evidence="2">
    <location>
        <position position="259"/>
    </location>
</feature>
<dbReference type="InterPro" id="IPR006626">
    <property type="entry name" value="PbH1"/>
</dbReference>
<name>X0VVQ9_9ZZZZ</name>
<feature type="domain" description="Periplasmic copper-binding protein NosD beta helix" evidence="1">
    <location>
        <begin position="50"/>
        <end position="217"/>
    </location>
</feature>
<evidence type="ECO:0000313" key="2">
    <source>
        <dbReference type="EMBL" id="GAG16513.1"/>
    </source>
</evidence>
<dbReference type="SMART" id="SM00710">
    <property type="entry name" value="PbH1"/>
    <property type="match status" value="5"/>
</dbReference>
<comment type="caution">
    <text evidence="2">The sequence shown here is derived from an EMBL/GenBank/DDBJ whole genome shotgun (WGS) entry which is preliminary data.</text>
</comment>
<dbReference type="InterPro" id="IPR012334">
    <property type="entry name" value="Pectin_lyas_fold"/>
</dbReference>
<protein>
    <recommendedName>
        <fullName evidence="1">Periplasmic copper-binding protein NosD beta helix domain-containing protein</fullName>
    </recommendedName>
</protein>
<dbReference type="InterPro" id="IPR007742">
    <property type="entry name" value="NosD_dom"/>
</dbReference>
<dbReference type="Gene3D" id="2.160.20.10">
    <property type="entry name" value="Single-stranded right-handed beta-helix, Pectin lyase-like"/>
    <property type="match status" value="1"/>
</dbReference>
<evidence type="ECO:0000259" key="1">
    <source>
        <dbReference type="Pfam" id="PF05048"/>
    </source>
</evidence>
<gene>
    <name evidence="2" type="ORF">S01H1_52488</name>
</gene>
<dbReference type="SUPFAM" id="SSF51126">
    <property type="entry name" value="Pectin lyase-like"/>
    <property type="match status" value="1"/>
</dbReference>
<proteinExistence type="predicted"/>
<dbReference type="Pfam" id="PF05048">
    <property type="entry name" value="NosD"/>
    <property type="match status" value="1"/>
</dbReference>
<dbReference type="NCBIfam" id="TIGR03804">
    <property type="entry name" value="para_beta_helix"/>
    <property type="match status" value="1"/>
</dbReference>
<dbReference type="InterPro" id="IPR011050">
    <property type="entry name" value="Pectin_lyase_fold/virulence"/>
</dbReference>
<feature type="non-terminal residue" evidence="2">
    <location>
        <position position="1"/>
    </location>
</feature>
<dbReference type="InterPro" id="IPR022441">
    <property type="entry name" value="Para_beta_helix_rpt-2"/>
</dbReference>
<sequence>YTECEGGPRPDEWLSCSTTGMWKNLVTTQTKTLLDWIKDNDFPGAKIVKISMVYAGAANQTVYIDGTREEGLQIEPPYGIKISNSNNNSVSDSTISYVRGGVLLLNSYHNMIGDNNTISNNGSGIWIENSNENTVSGSTISNNYQHGILVISSGNNQIIGNSITGNTGGMSGVHLDGECDGNEIHANYIVGNTAFGVVKEGGDWVNASGNWWGDPSGPYHEWRNPGGMGDAVSNEFVHFEPWATRWPDETGASIVKDLA</sequence>